<reference evidence="2 3" key="1">
    <citation type="submission" date="2018-08" db="EMBL/GenBank/DDBJ databases">
        <title>Lysobacter sp. zong2l5, whole genome shotgun sequence.</title>
        <authorList>
            <person name="Zhang X."/>
            <person name="Feng G."/>
            <person name="Zhu H."/>
        </authorList>
    </citation>
    <scope>NUCLEOTIDE SEQUENCE [LARGE SCALE GENOMIC DNA]</scope>
    <source>
        <strain evidence="3">zong2l5</strain>
    </source>
</reference>
<sequence length="107" mass="11421">MAGLANVALLLVALMLPVTMFLLLKLRTRMRGLLAAAVSVAAGWAFNVAYAYAVQTTASPDASQSTEGYVGIAALFGWACPTVLVLVTWLVLHLVTRRRRNAESLSS</sequence>
<dbReference type="RefSeq" id="WP_115857482.1">
    <property type="nucleotide sequence ID" value="NZ_QTSU01000001.1"/>
</dbReference>
<keyword evidence="1" id="KW-0472">Membrane</keyword>
<feature type="transmembrane region" description="Helical" evidence="1">
    <location>
        <begin position="6"/>
        <end position="26"/>
    </location>
</feature>
<feature type="transmembrane region" description="Helical" evidence="1">
    <location>
        <begin position="33"/>
        <end position="52"/>
    </location>
</feature>
<dbReference type="AlphaFoldDB" id="A0A371K2E8"/>
<dbReference type="EMBL" id="QTSU01000001">
    <property type="protein sequence ID" value="RDZ28040.1"/>
    <property type="molecule type" value="Genomic_DNA"/>
</dbReference>
<keyword evidence="3" id="KW-1185">Reference proteome</keyword>
<evidence type="ECO:0000256" key="1">
    <source>
        <dbReference type="SAM" id="Phobius"/>
    </source>
</evidence>
<evidence type="ECO:0000313" key="2">
    <source>
        <dbReference type="EMBL" id="RDZ28040.1"/>
    </source>
</evidence>
<feature type="transmembrane region" description="Helical" evidence="1">
    <location>
        <begin position="72"/>
        <end position="95"/>
    </location>
</feature>
<protein>
    <submittedName>
        <fullName evidence="2">Uncharacterized protein</fullName>
    </submittedName>
</protein>
<name>A0A371K2E8_9GAMM</name>
<proteinExistence type="predicted"/>
<dbReference type="Proteomes" id="UP000264492">
    <property type="component" value="Unassembled WGS sequence"/>
</dbReference>
<keyword evidence="1" id="KW-0812">Transmembrane</keyword>
<organism evidence="2 3">
    <name type="scientific">Lysobacter silvisoli</name>
    <dbReference type="NCBI Taxonomy" id="2293254"/>
    <lineage>
        <taxon>Bacteria</taxon>
        <taxon>Pseudomonadati</taxon>
        <taxon>Pseudomonadota</taxon>
        <taxon>Gammaproteobacteria</taxon>
        <taxon>Lysobacterales</taxon>
        <taxon>Lysobacteraceae</taxon>
        <taxon>Lysobacter</taxon>
    </lineage>
</organism>
<keyword evidence="1" id="KW-1133">Transmembrane helix</keyword>
<gene>
    <name evidence="2" type="ORF">DX914_02515</name>
</gene>
<accession>A0A371K2E8</accession>
<evidence type="ECO:0000313" key="3">
    <source>
        <dbReference type="Proteomes" id="UP000264492"/>
    </source>
</evidence>
<comment type="caution">
    <text evidence="2">The sequence shown here is derived from an EMBL/GenBank/DDBJ whole genome shotgun (WGS) entry which is preliminary data.</text>
</comment>